<accession>A0A559K856</accession>
<dbReference type="OrthoDB" id="2475185at2"/>
<keyword evidence="1" id="KW-0732">Signal</keyword>
<evidence type="ECO:0000313" key="3">
    <source>
        <dbReference type="Proteomes" id="UP000317036"/>
    </source>
</evidence>
<gene>
    <name evidence="2" type="ORF">FPZ49_19805</name>
</gene>
<name>A0A559K856_9BACL</name>
<comment type="caution">
    <text evidence="2">The sequence shown here is derived from an EMBL/GenBank/DDBJ whole genome shotgun (WGS) entry which is preliminary data.</text>
</comment>
<keyword evidence="3" id="KW-1185">Reference proteome</keyword>
<organism evidence="2 3">
    <name type="scientific">Paenibacillus cremeus</name>
    <dbReference type="NCBI Taxonomy" id="2163881"/>
    <lineage>
        <taxon>Bacteria</taxon>
        <taxon>Bacillati</taxon>
        <taxon>Bacillota</taxon>
        <taxon>Bacilli</taxon>
        <taxon>Bacillales</taxon>
        <taxon>Paenibacillaceae</taxon>
        <taxon>Paenibacillus</taxon>
    </lineage>
</organism>
<dbReference type="AlphaFoldDB" id="A0A559K856"/>
<dbReference type="EMBL" id="VNJI01000025">
    <property type="protein sequence ID" value="TVY08308.1"/>
    <property type="molecule type" value="Genomic_DNA"/>
</dbReference>
<evidence type="ECO:0000313" key="2">
    <source>
        <dbReference type="EMBL" id="TVY08308.1"/>
    </source>
</evidence>
<feature type="chain" id="PRO_5021793325" evidence="1">
    <location>
        <begin position="21"/>
        <end position="317"/>
    </location>
</feature>
<sequence length="317" mass="34751">MNKLTIVAVTLLLCTSLCFAAPLSTAAVQPTGDQVASVLRTANQPAQDSPPPVTPTKEIVSPSLQAAVDKFFRELSAQKGFEGWKQGTWSSYALGPGTHGWVILITVGGKEAGYMVLHAAGPDTYRLSEYGKGEFPLYSLQTLYRSLVQLELMDYSYQAQRLYYDPLQAVWKITVDGADREWYLDAKTGEELPFKDSSHFPDLPATEDMKPFTNTDSSHTIAATGQTTAAAASQRLPWVQGKPEANMTQAKLKQWINDSTTSQPIYSAELFQGSVTLPLTVTGYQAWSGGDLFVQVLQDDDRYLPYEPLAALGGFYP</sequence>
<feature type="signal peptide" evidence="1">
    <location>
        <begin position="1"/>
        <end position="20"/>
    </location>
</feature>
<dbReference type="Proteomes" id="UP000317036">
    <property type="component" value="Unassembled WGS sequence"/>
</dbReference>
<reference evidence="2 3" key="1">
    <citation type="submission" date="2019-07" db="EMBL/GenBank/DDBJ databases">
        <authorList>
            <person name="Kim J."/>
        </authorList>
    </citation>
    <scope>NUCLEOTIDE SEQUENCE [LARGE SCALE GENOMIC DNA]</scope>
    <source>
        <strain evidence="2 3">JC52</strain>
    </source>
</reference>
<dbReference type="RefSeq" id="WP_144850100.1">
    <property type="nucleotide sequence ID" value="NZ_VNJI01000025.1"/>
</dbReference>
<proteinExistence type="predicted"/>
<protein>
    <submittedName>
        <fullName evidence="2">Uncharacterized protein</fullName>
    </submittedName>
</protein>
<evidence type="ECO:0000256" key="1">
    <source>
        <dbReference type="SAM" id="SignalP"/>
    </source>
</evidence>